<dbReference type="Pfam" id="PF08774">
    <property type="entry name" value="VRR_NUC"/>
    <property type="match status" value="1"/>
</dbReference>
<keyword evidence="2" id="KW-0540">Nuclease</keyword>
<proteinExistence type="predicted"/>
<accession>A0A6J5QPZ4</accession>
<keyword evidence="3" id="KW-0378">Hydrolase</keyword>
<comment type="cofactor">
    <cofactor evidence="1">
        <name>Mg(2+)</name>
        <dbReference type="ChEBI" id="CHEBI:18420"/>
    </cofactor>
</comment>
<evidence type="ECO:0000313" key="6">
    <source>
        <dbReference type="EMBL" id="CAB4183028.1"/>
    </source>
</evidence>
<organism evidence="6">
    <name type="scientific">uncultured Caudovirales phage</name>
    <dbReference type="NCBI Taxonomy" id="2100421"/>
    <lineage>
        <taxon>Viruses</taxon>
        <taxon>Duplodnaviria</taxon>
        <taxon>Heunggongvirae</taxon>
        <taxon>Uroviricota</taxon>
        <taxon>Caudoviricetes</taxon>
        <taxon>Peduoviridae</taxon>
        <taxon>Maltschvirus</taxon>
        <taxon>Maltschvirus maltsch</taxon>
    </lineage>
</organism>
<dbReference type="GO" id="GO:0003676">
    <property type="term" value="F:nucleic acid binding"/>
    <property type="evidence" value="ECO:0007669"/>
    <property type="project" value="InterPro"/>
</dbReference>
<feature type="domain" description="VRR-NUC" evidence="4">
    <location>
        <begin position="41"/>
        <end position="111"/>
    </location>
</feature>
<evidence type="ECO:0000256" key="3">
    <source>
        <dbReference type="ARBA" id="ARBA00022801"/>
    </source>
</evidence>
<dbReference type="EMBL" id="LR796424">
    <property type="protein sequence ID" value="CAB4144681.1"/>
    <property type="molecule type" value="Genomic_DNA"/>
</dbReference>
<evidence type="ECO:0000313" key="5">
    <source>
        <dbReference type="EMBL" id="CAB4144681.1"/>
    </source>
</evidence>
<dbReference type="EMBL" id="LR797029">
    <property type="protein sequence ID" value="CAB4183028.1"/>
    <property type="molecule type" value="Genomic_DNA"/>
</dbReference>
<dbReference type="GO" id="GO:0004518">
    <property type="term" value="F:nuclease activity"/>
    <property type="evidence" value="ECO:0007669"/>
    <property type="project" value="UniProtKB-KW"/>
</dbReference>
<evidence type="ECO:0000256" key="1">
    <source>
        <dbReference type="ARBA" id="ARBA00001946"/>
    </source>
</evidence>
<evidence type="ECO:0000259" key="4">
    <source>
        <dbReference type="Pfam" id="PF08774"/>
    </source>
</evidence>
<dbReference type="GO" id="GO:0016788">
    <property type="term" value="F:hydrolase activity, acting on ester bonds"/>
    <property type="evidence" value="ECO:0007669"/>
    <property type="project" value="InterPro"/>
</dbReference>
<protein>
    <submittedName>
        <fullName evidence="6">VRR-NUC domain containing protein</fullName>
    </submittedName>
</protein>
<dbReference type="InterPro" id="IPR014883">
    <property type="entry name" value="VRR_NUC"/>
</dbReference>
<sequence length="124" mass="13915">MKAIKLPCPLEAEEGKALKDWSLLNTICNQYLIHIANESKTSWRNGKSLKAQGKKKGVSDYFLSYPCGDKHGLWIELKRRDKSLSTVSKEQREWLALCSEAGYGACVAYGAEEAIDAIEKYLSQ</sequence>
<evidence type="ECO:0000313" key="7">
    <source>
        <dbReference type="EMBL" id="CAB4212986.1"/>
    </source>
</evidence>
<dbReference type="InterPro" id="IPR011856">
    <property type="entry name" value="tRNA_endonuc-like_dom_sf"/>
</dbReference>
<gene>
    <name evidence="6" type="ORF">UFOVP1089_34</name>
    <name evidence="7" type="ORF">UFOVP1443_53</name>
    <name evidence="5" type="ORF">UFOVP459_51</name>
</gene>
<reference evidence="6" key="1">
    <citation type="submission" date="2020-05" db="EMBL/GenBank/DDBJ databases">
        <authorList>
            <person name="Chiriac C."/>
            <person name="Salcher M."/>
            <person name="Ghai R."/>
            <person name="Kavagutti S V."/>
        </authorList>
    </citation>
    <scope>NUCLEOTIDE SEQUENCE</scope>
</reference>
<evidence type="ECO:0000256" key="2">
    <source>
        <dbReference type="ARBA" id="ARBA00022722"/>
    </source>
</evidence>
<dbReference type="Gene3D" id="3.40.1350.10">
    <property type="match status" value="1"/>
</dbReference>
<dbReference type="EMBL" id="LR797389">
    <property type="protein sequence ID" value="CAB4212986.1"/>
    <property type="molecule type" value="Genomic_DNA"/>
</dbReference>
<name>A0A6J5QPZ4_9CAUD</name>